<name>A0A0R1UR48_9LACO</name>
<organism evidence="1 2">
    <name type="scientific">Levilactobacillus hammesii DSM 16381</name>
    <dbReference type="NCBI Taxonomy" id="1423753"/>
    <lineage>
        <taxon>Bacteria</taxon>
        <taxon>Bacillati</taxon>
        <taxon>Bacillota</taxon>
        <taxon>Bacilli</taxon>
        <taxon>Lactobacillales</taxon>
        <taxon>Lactobacillaceae</taxon>
        <taxon>Levilactobacillus</taxon>
    </lineage>
</organism>
<dbReference type="Proteomes" id="UP000051580">
    <property type="component" value="Unassembled WGS sequence"/>
</dbReference>
<proteinExistence type="predicted"/>
<reference evidence="1 2" key="1">
    <citation type="journal article" date="2015" name="Genome Announc.">
        <title>Expanding the biotechnology potential of lactobacilli through comparative genomics of 213 strains and associated genera.</title>
        <authorList>
            <person name="Sun Z."/>
            <person name="Harris H.M."/>
            <person name="McCann A."/>
            <person name="Guo C."/>
            <person name="Argimon S."/>
            <person name="Zhang W."/>
            <person name="Yang X."/>
            <person name="Jeffery I.B."/>
            <person name="Cooney J.C."/>
            <person name="Kagawa T.F."/>
            <person name="Liu W."/>
            <person name="Song Y."/>
            <person name="Salvetti E."/>
            <person name="Wrobel A."/>
            <person name="Rasinkangas P."/>
            <person name="Parkhill J."/>
            <person name="Rea M.C."/>
            <person name="O'Sullivan O."/>
            <person name="Ritari J."/>
            <person name="Douillard F.P."/>
            <person name="Paul Ross R."/>
            <person name="Yang R."/>
            <person name="Briner A.E."/>
            <person name="Felis G.E."/>
            <person name="de Vos W.M."/>
            <person name="Barrangou R."/>
            <person name="Klaenhammer T.R."/>
            <person name="Caufield P.W."/>
            <person name="Cui Y."/>
            <person name="Zhang H."/>
            <person name="O'Toole P.W."/>
        </authorList>
    </citation>
    <scope>NUCLEOTIDE SEQUENCE [LARGE SCALE GENOMIC DNA]</scope>
    <source>
        <strain evidence="1 2">DSM 16381</strain>
    </source>
</reference>
<gene>
    <name evidence="1" type="ORF">FD28_GL002521</name>
</gene>
<sequence length="85" mass="9697">MKIVDERYGRKEMTSYEVGQVICTYDNFYLIVREMNTAEYAMINLSDNAIAAKGDSLEKLFKKNHDEADFPVNATITITGAEHEN</sequence>
<keyword evidence="2" id="KW-1185">Reference proteome</keyword>
<comment type="caution">
    <text evidence="1">The sequence shown here is derived from an EMBL/GenBank/DDBJ whole genome shotgun (WGS) entry which is preliminary data.</text>
</comment>
<dbReference type="RefSeq" id="WP_057733325.1">
    <property type="nucleotide sequence ID" value="NZ_AZFS01000046.1"/>
</dbReference>
<dbReference type="EMBL" id="AZFS01000046">
    <property type="protein sequence ID" value="KRL95550.1"/>
    <property type="molecule type" value="Genomic_DNA"/>
</dbReference>
<dbReference type="AlphaFoldDB" id="A0A0R1UR48"/>
<protein>
    <submittedName>
        <fullName evidence="1">Uncharacterized protein</fullName>
    </submittedName>
</protein>
<accession>A0A0R1UR48</accession>
<evidence type="ECO:0000313" key="2">
    <source>
        <dbReference type="Proteomes" id="UP000051580"/>
    </source>
</evidence>
<dbReference type="PATRIC" id="fig|1423753.3.peg.2646"/>
<evidence type="ECO:0000313" key="1">
    <source>
        <dbReference type="EMBL" id="KRL95550.1"/>
    </source>
</evidence>
<dbReference type="STRING" id="1423753.FD28_GL002521"/>